<protein>
    <submittedName>
        <fullName evidence="1">Uncharacterized protein</fullName>
    </submittedName>
</protein>
<dbReference type="AlphaFoldDB" id="A0A0A8YMW0"/>
<evidence type="ECO:0000313" key="1">
    <source>
        <dbReference type="EMBL" id="JAD26958.1"/>
    </source>
</evidence>
<sequence>MIRRPVSRKGIHFNGTYRDMNLFLAARSLIGEILKKH</sequence>
<accession>A0A0A8YMW0</accession>
<organism evidence="1">
    <name type="scientific">Arundo donax</name>
    <name type="common">Giant reed</name>
    <name type="synonym">Donax arundinaceus</name>
    <dbReference type="NCBI Taxonomy" id="35708"/>
    <lineage>
        <taxon>Eukaryota</taxon>
        <taxon>Viridiplantae</taxon>
        <taxon>Streptophyta</taxon>
        <taxon>Embryophyta</taxon>
        <taxon>Tracheophyta</taxon>
        <taxon>Spermatophyta</taxon>
        <taxon>Magnoliopsida</taxon>
        <taxon>Liliopsida</taxon>
        <taxon>Poales</taxon>
        <taxon>Poaceae</taxon>
        <taxon>PACMAD clade</taxon>
        <taxon>Arundinoideae</taxon>
        <taxon>Arundineae</taxon>
        <taxon>Arundo</taxon>
    </lineage>
</organism>
<dbReference type="EMBL" id="GBRH01270937">
    <property type="protein sequence ID" value="JAD26958.1"/>
    <property type="molecule type" value="Transcribed_RNA"/>
</dbReference>
<reference evidence="1" key="2">
    <citation type="journal article" date="2015" name="Data Brief">
        <title>Shoot transcriptome of the giant reed, Arundo donax.</title>
        <authorList>
            <person name="Barrero R.A."/>
            <person name="Guerrero F.D."/>
            <person name="Moolhuijzen P."/>
            <person name="Goolsby J.A."/>
            <person name="Tidwell J."/>
            <person name="Bellgard S.E."/>
            <person name="Bellgard M.I."/>
        </authorList>
    </citation>
    <scope>NUCLEOTIDE SEQUENCE</scope>
    <source>
        <tissue evidence="1">Shoot tissue taken approximately 20 cm above the soil surface</tissue>
    </source>
</reference>
<name>A0A0A8YMW0_ARUDO</name>
<reference evidence="1" key="1">
    <citation type="submission" date="2014-09" db="EMBL/GenBank/DDBJ databases">
        <authorList>
            <person name="Magalhaes I.L.F."/>
            <person name="Oliveira U."/>
            <person name="Santos F.R."/>
            <person name="Vidigal T.H.D.A."/>
            <person name="Brescovit A.D."/>
            <person name="Santos A.J."/>
        </authorList>
    </citation>
    <scope>NUCLEOTIDE SEQUENCE</scope>
    <source>
        <tissue evidence="1">Shoot tissue taken approximately 20 cm above the soil surface</tissue>
    </source>
</reference>
<proteinExistence type="predicted"/>